<dbReference type="EMBL" id="CM047900">
    <property type="protein sequence ID" value="KAJ0099290.1"/>
    <property type="molecule type" value="Genomic_DNA"/>
</dbReference>
<dbReference type="Proteomes" id="UP001164250">
    <property type="component" value="Chromosome 4"/>
</dbReference>
<accession>A0ACC1BK65</accession>
<gene>
    <name evidence="1" type="ORF">Patl1_21216</name>
</gene>
<organism evidence="1 2">
    <name type="scientific">Pistacia atlantica</name>
    <dbReference type="NCBI Taxonomy" id="434234"/>
    <lineage>
        <taxon>Eukaryota</taxon>
        <taxon>Viridiplantae</taxon>
        <taxon>Streptophyta</taxon>
        <taxon>Embryophyta</taxon>
        <taxon>Tracheophyta</taxon>
        <taxon>Spermatophyta</taxon>
        <taxon>Magnoliopsida</taxon>
        <taxon>eudicotyledons</taxon>
        <taxon>Gunneridae</taxon>
        <taxon>Pentapetalae</taxon>
        <taxon>rosids</taxon>
        <taxon>malvids</taxon>
        <taxon>Sapindales</taxon>
        <taxon>Anacardiaceae</taxon>
        <taxon>Pistacia</taxon>
    </lineage>
</organism>
<proteinExistence type="predicted"/>
<name>A0ACC1BK65_9ROSI</name>
<comment type="caution">
    <text evidence="1">The sequence shown here is derived from an EMBL/GenBank/DDBJ whole genome shotgun (WGS) entry which is preliminary data.</text>
</comment>
<evidence type="ECO:0000313" key="1">
    <source>
        <dbReference type="EMBL" id="KAJ0099290.1"/>
    </source>
</evidence>
<reference evidence="2" key="1">
    <citation type="journal article" date="2023" name="G3 (Bethesda)">
        <title>Genome assembly and association tests identify interacting loci associated with vigor, precocity, and sex in interspecific pistachio rootstocks.</title>
        <authorList>
            <person name="Palmer W."/>
            <person name="Jacygrad E."/>
            <person name="Sagayaradj S."/>
            <person name="Cavanaugh K."/>
            <person name="Han R."/>
            <person name="Bertier L."/>
            <person name="Beede B."/>
            <person name="Kafkas S."/>
            <person name="Golino D."/>
            <person name="Preece J."/>
            <person name="Michelmore R."/>
        </authorList>
    </citation>
    <scope>NUCLEOTIDE SEQUENCE [LARGE SCALE GENOMIC DNA]</scope>
</reference>
<protein>
    <submittedName>
        <fullName evidence="1">Uncharacterized protein</fullName>
    </submittedName>
</protein>
<sequence length="132" mass="14500">MILLSLEIPLLNEFENDIFSFFTGSRLPAGVGKIIPQVIFGMGGVGKIIPQVIFGGGRGGGLGTPRIAFGRGRRNVYGFTSATRGPMGRENTPIGSARRGSSGFHQAVEREELAWDKLKVYRWKVQCFRIKE</sequence>
<evidence type="ECO:0000313" key="2">
    <source>
        <dbReference type="Proteomes" id="UP001164250"/>
    </source>
</evidence>
<keyword evidence="2" id="KW-1185">Reference proteome</keyword>